<dbReference type="AlphaFoldDB" id="A0A9D1CKG0"/>
<dbReference type="Proteomes" id="UP000886725">
    <property type="component" value="Unassembled WGS sequence"/>
</dbReference>
<evidence type="ECO:0000313" key="2">
    <source>
        <dbReference type="Proteomes" id="UP000886725"/>
    </source>
</evidence>
<evidence type="ECO:0000313" key="1">
    <source>
        <dbReference type="EMBL" id="HIQ64747.1"/>
    </source>
</evidence>
<comment type="caution">
    <text evidence="1">The sequence shown here is derived from an EMBL/GenBank/DDBJ whole genome shotgun (WGS) entry which is preliminary data.</text>
</comment>
<dbReference type="EMBL" id="DVFU01000064">
    <property type="protein sequence ID" value="HIQ64747.1"/>
    <property type="molecule type" value="Genomic_DNA"/>
</dbReference>
<organism evidence="1 2">
    <name type="scientific">Candidatus Faecenecus gallistercoris</name>
    <dbReference type="NCBI Taxonomy" id="2840793"/>
    <lineage>
        <taxon>Bacteria</taxon>
        <taxon>Bacillati</taxon>
        <taxon>Bacillota</taxon>
        <taxon>Bacillota incertae sedis</taxon>
        <taxon>Candidatus Faecenecus</taxon>
    </lineage>
</organism>
<sequence>MKNLESITAETEMLTANLKRINDWVAQNPDTDPNYYEYIEQLVRFGELAADVSKYFDQVGWPTDEKGKELTHYDAWRSTPELETCHAELLKLAQARKIGEEGFTDPKTNPEAVEFLRELRTRCTIGEYFTSDDPDYRKMKQKLICMSFSVPFYIWQVQRKEPNYQYDNSSEFDTMKKMRDLNVSLYPTQYSEYDKDDNLIYEGPQFGNYIDAMFDQIEKSYKYSGAMGAKEEPVTYVKK</sequence>
<name>A0A9D1CKG0_9FIRM</name>
<proteinExistence type="predicted"/>
<reference evidence="1" key="2">
    <citation type="journal article" date="2021" name="PeerJ">
        <title>Extensive microbial diversity within the chicken gut microbiome revealed by metagenomics and culture.</title>
        <authorList>
            <person name="Gilroy R."/>
            <person name="Ravi A."/>
            <person name="Getino M."/>
            <person name="Pursley I."/>
            <person name="Horton D.L."/>
            <person name="Alikhan N.F."/>
            <person name="Baker D."/>
            <person name="Gharbi K."/>
            <person name="Hall N."/>
            <person name="Watson M."/>
            <person name="Adriaenssens E.M."/>
            <person name="Foster-Nyarko E."/>
            <person name="Jarju S."/>
            <person name="Secka A."/>
            <person name="Antonio M."/>
            <person name="Oren A."/>
            <person name="Chaudhuri R.R."/>
            <person name="La Ragione R."/>
            <person name="Hildebrand F."/>
            <person name="Pallen M.J."/>
        </authorList>
    </citation>
    <scope>NUCLEOTIDE SEQUENCE</scope>
    <source>
        <strain evidence="1">CHK165-10780</strain>
    </source>
</reference>
<accession>A0A9D1CKG0</accession>
<protein>
    <submittedName>
        <fullName evidence="1">Uncharacterized protein</fullName>
    </submittedName>
</protein>
<reference evidence="1" key="1">
    <citation type="submission" date="2020-10" db="EMBL/GenBank/DDBJ databases">
        <authorList>
            <person name="Gilroy R."/>
        </authorList>
    </citation>
    <scope>NUCLEOTIDE SEQUENCE</scope>
    <source>
        <strain evidence="1">CHK165-10780</strain>
    </source>
</reference>
<gene>
    <name evidence="1" type="ORF">IAC85_03310</name>
</gene>